<sequence>MASLLRSECPTKPPPPLHVALQYQSSHGPTTTNGFNDRLRLARRYNVLAVQPVRGNVPEKLQADSEQPTPQQRCPRLLSSPEGAGLMAAGDKKTRRKSRIIESAGMAQSVARSCQDPRPTWSTY</sequence>
<feature type="region of interest" description="Disordered" evidence="1">
    <location>
        <begin position="1"/>
        <end position="35"/>
    </location>
</feature>
<feature type="region of interest" description="Disordered" evidence="1">
    <location>
        <begin position="54"/>
        <end position="124"/>
    </location>
</feature>
<gene>
    <name evidence="2" type="ORF">EG327_005958</name>
    <name evidence="3" type="ORF">EG328_010309</name>
</gene>
<dbReference type="EMBL" id="WNWR01000346">
    <property type="protein sequence ID" value="KAE9982086.1"/>
    <property type="molecule type" value="Genomic_DNA"/>
</dbReference>
<keyword evidence="5" id="KW-1185">Reference proteome</keyword>
<dbReference type="AlphaFoldDB" id="A0A8H3V4N6"/>
<evidence type="ECO:0000313" key="3">
    <source>
        <dbReference type="EMBL" id="KAE9983072.1"/>
    </source>
</evidence>
<organism evidence="3 4">
    <name type="scientific">Venturia inaequalis</name>
    <name type="common">Apple scab fungus</name>
    <dbReference type="NCBI Taxonomy" id="5025"/>
    <lineage>
        <taxon>Eukaryota</taxon>
        <taxon>Fungi</taxon>
        <taxon>Dikarya</taxon>
        <taxon>Ascomycota</taxon>
        <taxon>Pezizomycotina</taxon>
        <taxon>Dothideomycetes</taxon>
        <taxon>Pleosporomycetidae</taxon>
        <taxon>Venturiales</taxon>
        <taxon>Venturiaceae</taxon>
        <taxon>Venturia</taxon>
    </lineage>
</organism>
<feature type="compositionally biased region" description="Polar residues" evidence="1">
    <location>
        <begin position="22"/>
        <end position="35"/>
    </location>
</feature>
<proteinExistence type="predicted"/>
<evidence type="ECO:0000256" key="1">
    <source>
        <dbReference type="SAM" id="MobiDB-lite"/>
    </source>
</evidence>
<evidence type="ECO:0000313" key="2">
    <source>
        <dbReference type="EMBL" id="KAE9982086.1"/>
    </source>
</evidence>
<accession>A0A8H3V4N6</accession>
<dbReference type="EMBL" id="WNWS01000067">
    <property type="protein sequence ID" value="KAE9983072.1"/>
    <property type="molecule type" value="Genomic_DNA"/>
</dbReference>
<dbReference type="Proteomes" id="UP000490939">
    <property type="component" value="Unassembled WGS sequence"/>
</dbReference>
<evidence type="ECO:0000313" key="4">
    <source>
        <dbReference type="Proteomes" id="UP000447873"/>
    </source>
</evidence>
<name>A0A8H3V4N6_VENIN</name>
<protein>
    <submittedName>
        <fullName evidence="3">Uncharacterized protein</fullName>
    </submittedName>
</protein>
<comment type="caution">
    <text evidence="3">The sequence shown here is derived from an EMBL/GenBank/DDBJ whole genome shotgun (WGS) entry which is preliminary data.</text>
</comment>
<reference evidence="3 4" key="1">
    <citation type="submission" date="2018-12" db="EMBL/GenBank/DDBJ databases">
        <title>Venturia inaequalis Genome Resource.</title>
        <authorList>
            <person name="Lichtner F.J."/>
        </authorList>
    </citation>
    <scope>NUCLEOTIDE SEQUENCE [LARGE SCALE GENOMIC DNA]</scope>
    <source>
        <strain evidence="3 4">120213</strain>
        <strain evidence="2 5">DMI_063113</strain>
    </source>
</reference>
<evidence type="ECO:0000313" key="5">
    <source>
        <dbReference type="Proteomes" id="UP000490939"/>
    </source>
</evidence>
<dbReference type="Proteomes" id="UP000447873">
    <property type="component" value="Unassembled WGS sequence"/>
</dbReference>